<dbReference type="EMBL" id="JNGI01000019">
    <property type="protein sequence ID" value="KNC94823.1"/>
    <property type="molecule type" value="Genomic_DNA"/>
</dbReference>
<proteinExistence type="predicted"/>
<evidence type="ECO:0000313" key="2">
    <source>
        <dbReference type="Proteomes" id="UP000037393"/>
    </source>
</evidence>
<gene>
    <name evidence="1" type="ORF">GM31_12420</name>
</gene>
<protein>
    <recommendedName>
        <fullName evidence="3">DUF2913 domain-containing protein</fullName>
    </recommendedName>
</protein>
<dbReference type="AlphaFoldDB" id="A0A0L0H252"/>
<dbReference type="InterPro" id="IPR021316">
    <property type="entry name" value="DUF2913"/>
</dbReference>
<reference evidence="1 2" key="1">
    <citation type="journal article" date="2015" name="Appl. Environ. Microbiol.">
        <title>The Enterobacterium Trabulsiella odontotermitis Presents Novel Adaptations Related to Its Association with Fungus-Growing Termites.</title>
        <authorList>
            <person name="Sapountzis P."/>
            <person name="Gruntjes T."/>
            <person name="Otani S."/>
            <person name="Estevez J."/>
            <person name="da Costa R.R."/>
            <person name="Plunkett G.3rd."/>
            <person name="Perna N.T."/>
            <person name="Poulsen M."/>
        </authorList>
    </citation>
    <scope>NUCLEOTIDE SEQUENCE [LARGE SCALE GENOMIC DNA]</scope>
    <source>
        <strain evidence="1 2">12</strain>
    </source>
</reference>
<sequence>MFDNSSAHLAWCALVSLGIARQDQQIDTIAAEDLYLVRWLSNARHQRRFPKSVASDLDWLLQQGRQHSSRARLRETLLFIYETGISETEKLNDLLRLSRALNAIKEHHWVYMLLSDKEWKNRHKRQFSAGVNGIYLRKRELDNGFDDNGSQHQPLNLLVTGDQEALAALLEDFQWRLLPVRDCYQLMSGREMAGTSLRSTE</sequence>
<dbReference type="RefSeq" id="WP_049856193.1">
    <property type="nucleotide sequence ID" value="NZ_JNGI01000019.1"/>
</dbReference>
<evidence type="ECO:0008006" key="3">
    <source>
        <dbReference type="Google" id="ProtNLM"/>
    </source>
</evidence>
<keyword evidence="2" id="KW-1185">Reference proteome</keyword>
<dbReference type="PATRIC" id="fig|379893.4.peg.2521"/>
<organism evidence="1 2">
    <name type="scientific">Trabulsiella odontotermitis</name>
    <dbReference type="NCBI Taxonomy" id="379893"/>
    <lineage>
        <taxon>Bacteria</taxon>
        <taxon>Pseudomonadati</taxon>
        <taxon>Pseudomonadota</taxon>
        <taxon>Gammaproteobacteria</taxon>
        <taxon>Enterobacterales</taxon>
        <taxon>Enterobacteriaceae</taxon>
        <taxon>Trabulsiella</taxon>
    </lineage>
</organism>
<dbReference type="Proteomes" id="UP000037393">
    <property type="component" value="Unassembled WGS sequence"/>
</dbReference>
<dbReference type="Pfam" id="PF11140">
    <property type="entry name" value="DUF2913"/>
    <property type="match status" value="1"/>
</dbReference>
<dbReference type="OrthoDB" id="6590152at2"/>
<name>A0A0L0H252_9ENTR</name>
<evidence type="ECO:0000313" key="1">
    <source>
        <dbReference type="EMBL" id="KNC94823.1"/>
    </source>
</evidence>
<accession>A0A0L0H252</accession>
<comment type="caution">
    <text evidence="1">The sequence shown here is derived from an EMBL/GenBank/DDBJ whole genome shotgun (WGS) entry which is preliminary data.</text>
</comment>